<evidence type="ECO:0000256" key="5">
    <source>
        <dbReference type="ARBA" id="ARBA00022676"/>
    </source>
</evidence>
<dbReference type="InterPro" id="IPR023346">
    <property type="entry name" value="Lysozyme-like_dom_sf"/>
</dbReference>
<dbReference type="GO" id="GO:0008955">
    <property type="term" value="F:peptidoglycan glycosyltransferase activity"/>
    <property type="evidence" value="ECO:0007669"/>
    <property type="project" value="UniProtKB-EC"/>
</dbReference>
<evidence type="ECO:0000256" key="1">
    <source>
        <dbReference type="ARBA" id="ARBA00007090"/>
    </source>
</evidence>
<keyword evidence="5 17" id="KW-0328">Glycosyltransferase</keyword>
<sequence length="721" mass="77550">MRRTDGILKLLGLCLLAGVLVAGLLFPVVGGAGLLSNQASATVENTSTELANEAPPLVTTITDRDGRPIATLYNQYRIPTGPDEISDAMKWAIISVEDRRFYEHNGVDWKGTVRAAISNTSGGQTQGASTLTQQYVKNYLINVVYWNDNDPKHRIGRQKAQEQSIARKLKEARIAINLESKMTKEEILTGYLNVVEFSRRIFGVGAAAKAYFNTTAKELDPAQAALLAGMVNNPAALDPWNHPEAAKKRRNLVLDMMVRNRKLSKEDAERYKKQGLGVVPGGPKKPPANCVGAGATDGFFCQYVEDYLVNELGMDRDELYSGGYTIRTTLDRKANKAAAKATEEQVPKENDDVVLTLSLVKPGKKRHEVIALAANRDYGGDKERNETFLALPAGVYNMQGAGSSYKIFTAAAALEKGVVGILDRVPAPGHYTSKVFGGGNPRCGQRPDGVVPYCVQNYAGTPGGNPTLQQALANSPNTTFVILEERTGMKPIVDMAYRLGMRKTMSSNMQGKKPDPSSNDPLVSEDLRKHFGPSENSPGKGSFTLGPAPLSGLELANVGATIISDGRWCPPTPILEVRDRNGKPVKLKEPKCEQVISKDLAHALADALSKDHVSGTAAGAARKAGWDRPMIGKTGTAQNHTASTFVGATPFYAGAAMIFQPDGNAQPLCVGGSMGAYRCGSGNMFGGVIPAQTWFNAMKPIHEGLPKKSVPKAPEKYLHAN</sequence>
<dbReference type="GO" id="GO:0030288">
    <property type="term" value="C:outer membrane-bounded periplasmic space"/>
    <property type="evidence" value="ECO:0007669"/>
    <property type="project" value="TreeGrafter"/>
</dbReference>
<evidence type="ECO:0000259" key="15">
    <source>
        <dbReference type="Pfam" id="PF00905"/>
    </source>
</evidence>
<comment type="similarity">
    <text evidence="1">In the C-terminal section; belongs to the transpeptidase family.</text>
</comment>
<dbReference type="GO" id="GO:0009002">
    <property type="term" value="F:serine-type D-Ala-D-Ala carboxypeptidase activity"/>
    <property type="evidence" value="ECO:0007669"/>
    <property type="project" value="UniProtKB-EC"/>
</dbReference>
<keyword evidence="4" id="KW-0645">Protease</keyword>
<dbReference type="GO" id="GO:0008658">
    <property type="term" value="F:penicillin binding"/>
    <property type="evidence" value="ECO:0007669"/>
    <property type="project" value="InterPro"/>
</dbReference>
<reference evidence="17 19" key="3">
    <citation type="journal article" date="2021" name="BMC Genomics">
        <title>Genome-resolved metagenome and metatranscriptome analyses of thermophilic composting reveal key bacterial players and their metabolic interactions.</title>
        <authorList>
            <person name="Braga L.P.P."/>
            <person name="Pereira R.V."/>
            <person name="Martins L.F."/>
            <person name="Moura L.M.S."/>
            <person name="Sanchez F.B."/>
            <person name="Patane J.S.L."/>
            <person name="da Silva A.M."/>
            <person name="Setubal J.C."/>
        </authorList>
    </citation>
    <scope>NUCLEOTIDE SEQUENCE [LARGE SCALE GENOMIC DNA]</scope>
    <source>
        <strain evidence="17">ZC4RG45</strain>
    </source>
</reference>
<dbReference type="SUPFAM" id="SSF53955">
    <property type="entry name" value="Lysozyme-like"/>
    <property type="match status" value="1"/>
</dbReference>
<evidence type="ECO:0000313" key="17">
    <source>
        <dbReference type="EMBL" id="MFO7191256.1"/>
    </source>
</evidence>
<dbReference type="EC" id="2.4.-.-" evidence="17"/>
<dbReference type="InterPro" id="IPR012338">
    <property type="entry name" value="Beta-lactam/transpept-like"/>
</dbReference>
<dbReference type="AlphaFoldDB" id="A0A2W4LTD7"/>
<dbReference type="InterPro" id="IPR001264">
    <property type="entry name" value="Glyco_trans_51"/>
</dbReference>
<dbReference type="STRING" id="1111738.GCA_000427905_01211"/>
<protein>
    <submittedName>
        <fullName evidence="18">Penicillin-binding protein</fullName>
    </submittedName>
    <submittedName>
        <fullName evidence="17">Transglycosylase domain-containing protein</fullName>
        <ecNumber evidence="17">2.4.-.-</ecNumber>
    </submittedName>
</protein>
<dbReference type="SUPFAM" id="SSF56601">
    <property type="entry name" value="beta-lactamase/transpeptidase-like"/>
    <property type="match status" value="1"/>
</dbReference>
<dbReference type="GO" id="GO:0009252">
    <property type="term" value="P:peptidoglycan biosynthetic process"/>
    <property type="evidence" value="ECO:0007669"/>
    <property type="project" value="UniProtKB-KW"/>
</dbReference>
<proteinExistence type="inferred from homology"/>
<dbReference type="PANTHER" id="PTHR32282">
    <property type="entry name" value="BINDING PROTEIN TRANSPEPTIDASE, PUTATIVE-RELATED"/>
    <property type="match status" value="1"/>
</dbReference>
<name>A0A2W4LTD7_9PSEU</name>
<feature type="compositionally biased region" description="Polar residues" evidence="14">
    <location>
        <begin position="505"/>
        <end position="521"/>
    </location>
</feature>
<evidence type="ECO:0000256" key="6">
    <source>
        <dbReference type="ARBA" id="ARBA00022679"/>
    </source>
</evidence>
<evidence type="ECO:0000313" key="19">
    <source>
        <dbReference type="Proteomes" id="UP000249324"/>
    </source>
</evidence>
<dbReference type="GO" id="GO:0006508">
    <property type="term" value="P:proteolysis"/>
    <property type="evidence" value="ECO:0007669"/>
    <property type="project" value="UniProtKB-KW"/>
</dbReference>
<comment type="catalytic activity">
    <reaction evidence="12">
        <text>Preferential cleavage: (Ac)2-L-Lys-D-Ala-|-D-Ala. Also transpeptidation of peptidyl-alanyl moieties that are N-acyl substituents of D-alanine.</text>
        <dbReference type="EC" id="3.4.16.4"/>
    </reaction>
</comment>
<dbReference type="EMBL" id="QGUI01000200">
    <property type="protein sequence ID" value="PZM98976.1"/>
    <property type="molecule type" value="Genomic_DNA"/>
</dbReference>
<evidence type="ECO:0000256" key="7">
    <source>
        <dbReference type="ARBA" id="ARBA00022801"/>
    </source>
</evidence>
<reference evidence="17" key="4">
    <citation type="submission" date="2023-08" db="EMBL/GenBank/DDBJ databases">
        <authorList>
            <person name="Guima S.E.S."/>
            <person name="Martins L.F."/>
            <person name="Silva A.M."/>
            <person name="Setubal J.C."/>
        </authorList>
    </citation>
    <scope>NUCLEOTIDE SEQUENCE</scope>
    <source>
        <strain evidence="17">ZC4RG45</strain>
    </source>
</reference>
<keyword evidence="11" id="KW-0961">Cell wall biogenesis/degradation</keyword>
<keyword evidence="10" id="KW-0511">Multifunctional enzyme</keyword>
<dbReference type="Proteomes" id="UP000249324">
    <property type="component" value="Unassembled WGS sequence"/>
</dbReference>
<evidence type="ECO:0000256" key="3">
    <source>
        <dbReference type="ARBA" id="ARBA00022645"/>
    </source>
</evidence>
<keyword evidence="8" id="KW-0133">Cell shape</keyword>
<reference evidence="18" key="1">
    <citation type="submission" date="2018-05" db="EMBL/GenBank/DDBJ databases">
        <authorList>
            <person name="Lanie J.A."/>
            <person name="Ng W.-L."/>
            <person name="Kazmierczak K.M."/>
            <person name="Andrzejewski T.M."/>
            <person name="Davidsen T.M."/>
            <person name="Wayne K.J."/>
            <person name="Tettelin H."/>
            <person name="Glass J.I."/>
            <person name="Rusch D."/>
            <person name="Podicherti R."/>
            <person name="Tsui H.-C.T."/>
            <person name="Winkler M.E."/>
        </authorList>
    </citation>
    <scope>NUCLEOTIDE SEQUENCE</scope>
    <source>
        <strain evidence="18">ZC4RG45</strain>
    </source>
</reference>
<evidence type="ECO:0000256" key="10">
    <source>
        <dbReference type="ARBA" id="ARBA00023268"/>
    </source>
</evidence>
<evidence type="ECO:0000256" key="13">
    <source>
        <dbReference type="ARBA" id="ARBA00049902"/>
    </source>
</evidence>
<evidence type="ECO:0000259" key="16">
    <source>
        <dbReference type="Pfam" id="PF00912"/>
    </source>
</evidence>
<dbReference type="InterPro" id="IPR036950">
    <property type="entry name" value="PBP_transglycosylase"/>
</dbReference>
<dbReference type="Pfam" id="PF00905">
    <property type="entry name" value="Transpeptidase"/>
    <property type="match status" value="1"/>
</dbReference>
<reference evidence="17" key="2">
    <citation type="submission" date="2018-05" db="EMBL/GenBank/DDBJ databases">
        <authorList>
            <person name="Moura L."/>
            <person name="Setubal J.C."/>
        </authorList>
    </citation>
    <scope>NUCLEOTIDE SEQUENCE</scope>
    <source>
        <strain evidence="17">ZC4RG45</strain>
    </source>
</reference>
<evidence type="ECO:0000256" key="4">
    <source>
        <dbReference type="ARBA" id="ARBA00022670"/>
    </source>
</evidence>
<dbReference type="GO" id="GO:0071555">
    <property type="term" value="P:cell wall organization"/>
    <property type="evidence" value="ECO:0007669"/>
    <property type="project" value="UniProtKB-KW"/>
</dbReference>
<comment type="caution">
    <text evidence="18">The sequence shown here is derived from an EMBL/GenBank/DDBJ whole genome shotgun (WGS) entry which is preliminary data.</text>
</comment>
<feature type="domain" description="Glycosyl transferase family 51" evidence="16">
    <location>
        <begin position="66"/>
        <end position="257"/>
    </location>
</feature>
<dbReference type="Pfam" id="PF00912">
    <property type="entry name" value="Transgly"/>
    <property type="match status" value="1"/>
</dbReference>
<evidence type="ECO:0000256" key="14">
    <source>
        <dbReference type="SAM" id="MobiDB-lite"/>
    </source>
</evidence>
<feature type="domain" description="Penicillin-binding protein transpeptidase" evidence="15">
    <location>
        <begin position="365"/>
        <end position="650"/>
    </location>
</feature>
<organism evidence="18">
    <name type="scientific">Thermocrispum agreste</name>
    <dbReference type="NCBI Taxonomy" id="37925"/>
    <lineage>
        <taxon>Bacteria</taxon>
        <taxon>Bacillati</taxon>
        <taxon>Actinomycetota</taxon>
        <taxon>Actinomycetes</taxon>
        <taxon>Pseudonocardiales</taxon>
        <taxon>Pseudonocardiaceae</taxon>
        <taxon>Thermocrispum</taxon>
    </lineage>
</organism>
<feature type="region of interest" description="Disordered" evidence="14">
    <location>
        <begin position="505"/>
        <end position="545"/>
    </location>
</feature>
<dbReference type="GO" id="GO:0008360">
    <property type="term" value="P:regulation of cell shape"/>
    <property type="evidence" value="ECO:0007669"/>
    <property type="project" value="UniProtKB-KW"/>
</dbReference>
<keyword evidence="6 17" id="KW-0808">Transferase</keyword>
<dbReference type="Gene3D" id="3.40.710.10">
    <property type="entry name" value="DD-peptidase/beta-lactamase superfamily"/>
    <property type="match status" value="1"/>
</dbReference>
<evidence type="ECO:0000256" key="11">
    <source>
        <dbReference type="ARBA" id="ARBA00023316"/>
    </source>
</evidence>
<gene>
    <name evidence="17" type="ORF">DIU77_003315</name>
    <name evidence="18" type="ORF">DIU77_06790</name>
</gene>
<evidence type="ECO:0000256" key="8">
    <source>
        <dbReference type="ARBA" id="ARBA00022960"/>
    </source>
</evidence>
<evidence type="ECO:0000313" key="18">
    <source>
        <dbReference type="EMBL" id="PZM98976.1"/>
    </source>
</evidence>
<comment type="catalytic activity">
    <reaction evidence="13">
        <text>[GlcNAc-(1-&gt;4)-Mur2Ac(oyl-L-Ala-gamma-D-Glu-L-Lys-D-Ala-D-Ala)](n)-di-trans,octa-cis-undecaprenyl diphosphate + beta-D-GlcNAc-(1-&gt;4)-Mur2Ac(oyl-L-Ala-gamma-D-Glu-L-Lys-D-Ala-D-Ala)-di-trans,octa-cis-undecaprenyl diphosphate = [GlcNAc-(1-&gt;4)-Mur2Ac(oyl-L-Ala-gamma-D-Glu-L-Lys-D-Ala-D-Ala)](n+1)-di-trans,octa-cis-undecaprenyl diphosphate + di-trans,octa-cis-undecaprenyl diphosphate + H(+)</text>
        <dbReference type="Rhea" id="RHEA:23708"/>
        <dbReference type="Rhea" id="RHEA-COMP:9602"/>
        <dbReference type="Rhea" id="RHEA-COMP:9603"/>
        <dbReference type="ChEBI" id="CHEBI:15378"/>
        <dbReference type="ChEBI" id="CHEBI:58405"/>
        <dbReference type="ChEBI" id="CHEBI:60033"/>
        <dbReference type="ChEBI" id="CHEBI:78435"/>
        <dbReference type="EC" id="2.4.99.28"/>
    </reaction>
</comment>
<dbReference type="Gene3D" id="1.10.3810.10">
    <property type="entry name" value="Biosynthetic peptidoglycan transglycosylase-like"/>
    <property type="match status" value="1"/>
</dbReference>
<comment type="similarity">
    <text evidence="2">In the N-terminal section; belongs to the glycosyltransferase 51 family.</text>
</comment>
<keyword evidence="7" id="KW-0378">Hydrolase</keyword>
<keyword evidence="3" id="KW-0121">Carboxypeptidase</keyword>
<accession>A0A2W4LTD7</accession>
<evidence type="ECO:0000256" key="9">
    <source>
        <dbReference type="ARBA" id="ARBA00022984"/>
    </source>
</evidence>
<dbReference type="PANTHER" id="PTHR32282:SF33">
    <property type="entry name" value="PEPTIDOGLYCAN GLYCOSYLTRANSFERASE"/>
    <property type="match status" value="1"/>
</dbReference>
<dbReference type="EMBL" id="QGUI02000021">
    <property type="protein sequence ID" value="MFO7191256.1"/>
    <property type="molecule type" value="Genomic_DNA"/>
</dbReference>
<dbReference type="FunFam" id="1.10.3810.10:FF:000001">
    <property type="entry name" value="Penicillin-binding protein 1A"/>
    <property type="match status" value="1"/>
</dbReference>
<keyword evidence="9" id="KW-0573">Peptidoglycan synthesis</keyword>
<evidence type="ECO:0000256" key="2">
    <source>
        <dbReference type="ARBA" id="ARBA00007739"/>
    </source>
</evidence>
<dbReference type="InterPro" id="IPR001460">
    <property type="entry name" value="PCN-bd_Tpept"/>
</dbReference>
<evidence type="ECO:0000256" key="12">
    <source>
        <dbReference type="ARBA" id="ARBA00034000"/>
    </source>
</evidence>
<dbReference type="InterPro" id="IPR050396">
    <property type="entry name" value="Glycosyltr_51/Transpeptidase"/>
</dbReference>